<name>A0A160TAC3_9ZZZZ</name>
<dbReference type="AlphaFoldDB" id="A0A160TAC3"/>
<dbReference type="InterPro" id="IPR027463">
    <property type="entry name" value="AcrB_DN_DC_subdom"/>
</dbReference>
<dbReference type="PRINTS" id="PR00702">
    <property type="entry name" value="ACRIFLAVINRP"/>
</dbReference>
<sequence length="1034" mass="112345">MMALIRAAVDRHRTVIMLFVLTLIAGATTLYQIPKESAPDVTIPQVYVSVVHDGISPDDADSLLYEPLETQLQGLEGLKEMTSTASFGHLSIQLDFYSNVDIDKALEDVRNKVNDAVGELPVDSKEPVIREINVALFPVMVVTLSGAVDENVLYGAADALKDKIEALPGVLEVNIQGKREQIAELIVDPARMDNYGLSLSEVGQLLSNNSLLVASEDLDSEAGRFGIKIPGRIDDIEGLMRLPVKVTDDHVVLFQDIAVGRLSFKDKTSAARVNGVQAVTLDIKKRIGANIIETLDEVREITAQAQEILPEGMTIGIIQDESKQIRTMLNDLFNSVLVATLLVFILILGSLGVRSSLLVGLAIPGAFLMGIMALAAMGHTLNMVVLFALILSVGMLVDSAIVVVEYADRRLAEGASAKDAFTEAASRMAWPIIASTATTLAVFLPLLFWPGIMGGFMKFLPLTLLFTLTGSLIMALIVMPAIGKTLGQAKHHDNDSLDSIIAAEQGDFGKLKGFSGGYVRVLSKALKAPAMTTLIVLASVFGSFFVYSVLGHGSEFFPDVDADVAMVDVRARGNLSIAERETLVRDVENQIFDMAEIDAIYTSVFAHAPRGGMESSPPDLIGRIQLELIDWESRRPAVEILKEIEQRTAHIPGLIIETRKKEGGPAGGAPIQLQLSSNTEANLLPMVEKVRAMLEADPDLKDVRDDRPLQGVEWRIDIDREEAVRYGASVAEIGSLIRMVTGGQLITKFQPDYADEELDILLRYPSSKRTIDLFTDLNIHTDKGLVPISQFVKRTPIERTGDIVRADGKRRYLITANVKDGVNANAKIAELGEQAKEIDWQAAGVEPKFRGDSEEQAETGIFLVSAFAIAIFMMVTILVTQFNSFYQAGLIMSAIVLSIAGVLMGLLIRGEPFGIVMSGVGVIALAGIVVNNNIILIDTYNQFKKTGLTAFDAALRTGAIRLRPVLLTAVTTIVGLMPMVLQWNIDLIHREFSIGAPSSQWWTQLSTAIAGGLTFATVLTLILTPALLVWRDRE</sequence>
<proteinExistence type="predicted"/>
<keyword evidence="1" id="KW-0812">Transmembrane</keyword>
<feature type="transmembrane region" description="Helical" evidence="1">
    <location>
        <begin position="358"/>
        <end position="377"/>
    </location>
</feature>
<keyword evidence="1" id="KW-1133">Transmembrane helix</keyword>
<keyword evidence="1" id="KW-0472">Membrane</keyword>
<dbReference type="Pfam" id="PF00873">
    <property type="entry name" value="ACR_tran"/>
    <property type="match status" value="1"/>
</dbReference>
<reference evidence="2" key="1">
    <citation type="submission" date="2015-10" db="EMBL/GenBank/DDBJ databases">
        <authorList>
            <person name="Gilbert D.G."/>
        </authorList>
    </citation>
    <scope>NUCLEOTIDE SEQUENCE</scope>
</reference>
<evidence type="ECO:0000313" key="2">
    <source>
        <dbReference type="EMBL" id="CUS41230.1"/>
    </source>
</evidence>
<feature type="transmembrane region" description="Helical" evidence="1">
    <location>
        <begin position="886"/>
        <end position="908"/>
    </location>
</feature>
<feature type="transmembrane region" description="Helical" evidence="1">
    <location>
        <begin position="965"/>
        <end position="985"/>
    </location>
</feature>
<evidence type="ECO:0000256" key="1">
    <source>
        <dbReference type="SAM" id="Phobius"/>
    </source>
</evidence>
<dbReference type="GO" id="GO:0005886">
    <property type="term" value="C:plasma membrane"/>
    <property type="evidence" value="ECO:0007669"/>
    <property type="project" value="TreeGrafter"/>
</dbReference>
<dbReference type="SUPFAM" id="SSF82866">
    <property type="entry name" value="Multidrug efflux transporter AcrB transmembrane domain"/>
    <property type="match status" value="2"/>
</dbReference>
<feature type="transmembrane region" description="Helical" evidence="1">
    <location>
        <begin position="460"/>
        <end position="482"/>
    </location>
</feature>
<dbReference type="SUPFAM" id="SSF82714">
    <property type="entry name" value="Multidrug efflux transporter AcrB TolC docking domain, DN and DC subdomains"/>
    <property type="match status" value="2"/>
</dbReference>
<feature type="transmembrane region" description="Helical" evidence="1">
    <location>
        <begin position="914"/>
        <end position="936"/>
    </location>
</feature>
<dbReference type="Gene3D" id="3.30.70.1320">
    <property type="entry name" value="Multidrug efflux transporter AcrB pore domain like"/>
    <property type="match status" value="1"/>
</dbReference>
<feature type="transmembrane region" description="Helical" evidence="1">
    <location>
        <begin position="383"/>
        <end position="407"/>
    </location>
</feature>
<protein>
    <submittedName>
        <fullName evidence="2">RND multidrug efflux transporter Acriflavin resistance protein</fullName>
    </submittedName>
</protein>
<dbReference type="PANTHER" id="PTHR32063:SF0">
    <property type="entry name" value="SWARMING MOTILITY PROTEIN SWRC"/>
    <property type="match status" value="1"/>
</dbReference>
<feature type="transmembrane region" description="Helical" evidence="1">
    <location>
        <begin position="530"/>
        <end position="550"/>
    </location>
</feature>
<feature type="transmembrane region" description="Helical" evidence="1">
    <location>
        <begin position="428"/>
        <end position="448"/>
    </location>
</feature>
<dbReference type="InterPro" id="IPR001036">
    <property type="entry name" value="Acrflvin-R"/>
</dbReference>
<feature type="transmembrane region" description="Helical" evidence="1">
    <location>
        <begin position="860"/>
        <end position="879"/>
    </location>
</feature>
<dbReference type="Gene3D" id="3.30.2090.10">
    <property type="entry name" value="Multidrug efflux transporter AcrB TolC docking domain, DN and DC subdomains"/>
    <property type="match status" value="2"/>
</dbReference>
<organism evidence="2">
    <name type="scientific">hydrothermal vent metagenome</name>
    <dbReference type="NCBI Taxonomy" id="652676"/>
    <lineage>
        <taxon>unclassified sequences</taxon>
        <taxon>metagenomes</taxon>
        <taxon>ecological metagenomes</taxon>
    </lineage>
</organism>
<dbReference type="PANTHER" id="PTHR32063">
    <property type="match status" value="1"/>
</dbReference>
<accession>A0A160TAC3</accession>
<gene>
    <name evidence="2" type="ORF">MGWOODY_Tha789</name>
</gene>
<dbReference type="Gene3D" id="1.20.1640.10">
    <property type="entry name" value="Multidrug efflux transporter AcrB transmembrane domain"/>
    <property type="match status" value="2"/>
</dbReference>
<dbReference type="Gene3D" id="3.30.70.1440">
    <property type="entry name" value="Multidrug efflux transporter AcrB pore domain"/>
    <property type="match status" value="1"/>
</dbReference>
<feature type="transmembrane region" description="Helical" evidence="1">
    <location>
        <begin position="1005"/>
        <end position="1030"/>
    </location>
</feature>
<dbReference type="SUPFAM" id="SSF82693">
    <property type="entry name" value="Multidrug efflux transporter AcrB pore domain, PN1, PN2, PC1 and PC2 subdomains"/>
    <property type="match status" value="2"/>
</dbReference>
<dbReference type="GO" id="GO:0042910">
    <property type="term" value="F:xenobiotic transmembrane transporter activity"/>
    <property type="evidence" value="ECO:0007669"/>
    <property type="project" value="TreeGrafter"/>
</dbReference>
<feature type="transmembrane region" description="Helical" evidence="1">
    <location>
        <begin position="332"/>
        <end position="351"/>
    </location>
</feature>
<dbReference type="Gene3D" id="3.30.70.1430">
    <property type="entry name" value="Multidrug efflux transporter AcrB pore domain"/>
    <property type="match status" value="2"/>
</dbReference>
<dbReference type="EMBL" id="CZQC01000036">
    <property type="protein sequence ID" value="CUS41230.1"/>
    <property type="molecule type" value="Genomic_DNA"/>
</dbReference>